<gene>
    <name evidence="6" type="primary">TRIM27</name>
    <name evidence="6" type="ORF">L345_18513</name>
</gene>
<dbReference type="AlphaFoldDB" id="V8N0C4"/>
<dbReference type="OrthoDB" id="654191at2759"/>
<evidence type="ECO:0000256" key="3">
    <source>
        <dbReference type="ARBA" id="ARBA00022833"/>
    </source>
</evidence>
<dbReference type="EMBL" id="AZIM01108576">
    <property type="protein sequence ID" value="ETE55779.1"/>
    <property type="molecule type" value="Genomic_DNA"/>
</dbReference>
<keyword evidence="7" id="KW-1185">Reference proteome</keyword>
<name>V8N0C4_OPHHA</name>
<dbReference type="InterPro" id="IPR001841">
    <property type="entry name" value="Znf_RING"/>
</dbReference>
<accession>V8N0C4</accession>
<feature type="domain" description="RING-type" evidence="5">
    <location>
        <begin position="1"/>
        <end position="28"/>
    </location>
</feature>
<evidence type="ECO:0000256" key="2">
    <source>
        <dbReference type="ARBA" id="ARBA00022771"/>
    </source>
</evidence>
<dbReference type="Pfam" id="PF15227">
    <property type="entry name" value="zf-C3HC4_4"/>
    <property type="match status" value="1"/>
</dbReference>
<keyword evidence="3" id="KW-0862">Zinc</keyword>
<evidence type="ECO:0000256" key="4">
    <source>
        <dbReference type="PROSITE-ProRule" id="PRU00175"/>
    </source>
</evidence>
<evidence type="ECO:0000313" key="6">
    <source>
        <dbReference type="EMBL" id="ETE55779.1"/>
    </source>
</evidence>
<reference evidence="6 7" key="1">
    <citation type="journal article" date="2013" name="Proc. Natl. Acad. Sci. U.S.A.">
        <title>The king cobra genome reveals dynamic gene evolution and adaptation in the snake venom system.</title>
        <authorList>
            <person name="Vonk F.J."/>
            <person name="Casewell N.R."/>
            <person name="Henkel C.V."/>
            <person name="Heimberg A.M."/>
            <person name="Jansen H.J."/>
            <person name="McCleary R.J."/>
            <person name="Kerkkamp H.M."/>
            <person name="Vos R.A."/>
            <person name="Guerreiro I."/>
            <person name="Calvete J.J."/>
            <person name="Wuster W."/>
            <person name="Woods A.E."/>
            <person name="Logan J.M."/>
            <person name="Harrison R.A."/>
            <person name="Castoe T.A."/>
            <person name="de Koning A.P."/>
            <person name="Pollock D.D."/>
            <person name="Yandell M."/>
            <person name="Calderon D."/>
            <person name="Renjifo C."/>
            <person name="Currier R.B."/>
            <person name="Salgado D."/>
            <person name="Pla D."/>
            <person name="Sanz L."/>
            <person name="Hyder A.S."/>
            <person name="Ribeiro J.M."/>
            <person name="Arntzen J.W."/>
            <person name="van den Thillart G.E."/>
            <person name="Boetzer M."/>
            <person name="Pirovano W."/>
            <person name="Dirks R.P."/>
            <person name="Spaink H.P."/>
            <person name="Duboule D."/>
            <person name="McGlinn E."/>
            <person name="Kini R.M."/>
            <person name="Richardson M.K."/>
        </authorList>
    </citation>
    <scope>NUCLEOTIDE SEQUENCE</scope>
    <source>
        <tissue evidence="6">Blood</tissue>
    </source>
</reference>
<dbReference type="PROSITE" id="PS50089">
    <property type="entry name" value="ZF_RING_2"/>
    <property type="match status" value="1"/>
</dbReference>
<dbReference type="InterPro" id="IPR013083">
    <property type="entry name" value="Znf_RING/FYVE/PHD"/>
</dbReference>
<dbReference type="PROSITE" id="PS00518">
    <property type="entry name" value="ZF_RING_1"/>
    <property type="match status" value="1"/>
</dbReference>
<proteinExistence type="predicted"/>
<dbReference type="Proteomes" id="UP000018936">
    <property type="component" value="Unassembled WGS sequence"/>
</dbReference>
<dbReference type="InterPro" id="IPR017907">
    <property type="entry name" value="Znf_RING_CS"/>
</dbReference>
<dbReference type="GO" id="GO:0008270">
    <property type="term" value="F:zinc ion binding"/>
    <property type="evidence" value="ECO:0007669"/>
    <property type="project" value="UniProtKB-KW"/>
</dbReference>
<keyword evidence="2 4" id="KW-0863">Zinc-finger</keyword>
<protein>
    <submittedName>
        <fullName evidence="6">Zinc finger protein RFP</fullName>
    </submittedName>
</protein>
<evidence type="ECO:0000313" key="7">
    <source>
        <dbReference type="Proteomes" id="UP000018936"/>
    </source>
</evidence>
<evidence type="ECO:0000259" key="5">
    <source>
        <dbReference type="PROSITE" id="PS50089"/>
    </source>
</evidence>
<dbReference type="Gene3D" id="3.30.40.10">
    <property type="entry name" value="Zinc/RING finger domain, C3HC4 (zinc finger)"/>
    <property type="match status" value="1"/>
</dbReference>
<evidence type="ECO:0000256" key="1">
    <source>
        <dbReference type="ARBA" id="ARBA00022723"/>
    </source>
</evidence>
<sequence length="35" mass="3907">CGHNFCRSCLTRIWGTSESEASSCPQCRQTFAPRS</sequence>
<comment type="caution">
    <text evidence="6">The sequence shown here is derived from an EMBL/GenBank/DDBJ whole genome shotgun (WGS) entry which is preliminary data.</text>
</comment>
<organism evidence="6 7">
    <name type="scientific">Ophiophagus hannah</name>
    <name type="common">King cobra</name>
    <name type="synonym">Naja hannah</name>
    <dbReference type="NCBI Taxonomy" id="8665"/>
    <lineage>
        <taxon>Eukaryota</taxon>
        <taxon>Metazoa</taxon>
        <taxon>Chordata</taxon>
        <taxon>Craniata</taxon>
        <taxon>Vertebrata</taxon>
        <taxon>Euteleostomi</taxon>
        <taxon>Lepidosauria</taxon>
        <taxon>Squamata</taxon>
        <taxon>Bifurcata</taxon>
        <taxon>Unidentata</taxon>
        <taxon>Episquamata</taxon>
        <taxon>Toxicofera</taxon>
        <taxon>Serpentes</taxon>
        <taxon>Colubroidea</taxon>
        <taxon>Elapidae</taxon>
        <taxon>Elapinae</taxon>
        <taxon>Ophiophagus</taxon>
    </lineage>
</organism>
<dbReference type="SUPFAM" id="SSF57850">
    <property type="entry name" value="RING/U-box"/>
    <property type="match status" value="1"/>
</dbReference>
<feature type="non-terminal residue" evidence="6">
    <location>
        <position position="1"/>
    </location>
</feature>
<keyword evidence="1" id="KW-0479">Metal-binding</keyword>
<feature type="non-terminal residue" evidence="6">
    <location>
        <position position="35"/>
    </location>
</feature>